<dbReference type="KEGG" id="bspl:114861943"/>
<dbReference type="Pfam" id="PF12171">
    <property type="entry name" value="zf-C2H2_jaz"/>
    <property type="match status" value="1"/>
</dbReference>
<dbReference type="InterPro" id="IPR036236">
    <property type="entry name" value="Znf_C2H2_sf"/>
</dbReference>
<keyword evidence="4" id="KW-0862">Zinc</keyword>
<evidence type="ECO:0000313" key="9">
    <source>
        <dbReference type="RefSeq" id="XP_029017536.1"/>
    </source>
</evidence>
<dbReference type="PANTHER" id="PTHR15491:SF12">
    <property type="entry name" value="CDKN1A INTERACTING ZINC FINGER PROTEIN 1B ISOFORM X1-RELATED"/>
    <property type="match status" value="1"/>
</dbReference>
<dbReference type="InterPro" id="IPR013087">
    <property type="entry name" value="Znf_C2H2_type"/>
</dbReference>
<dbReference type="PROSITE" id="PS00028">
    <property type="entry name" value="ZINC_FINGER_C2H2_1"/>
    <property type="match status" value="1"/>
</dbReference>
<dbReference type="InterPro" id="IPR026811">
    <property type="entry name" value="CIZ1"/>
</dbReference>
<dbReference type="RefSeq" id="XP_029017536.1">
    <property type="nucleotide sequence ID" value="XM_029161703.3"/>
</dbReference>
<dbReference type="SMART" id="SM00355">
    <property type="entry name" value="ZnF_C2H2"/>
    <property type="match status" value="3"/>
</dbReference>
<reference evidence="9" key="1">
    <citation type="submission" date="2025-08" db="UniProtKB">
        <authorList>
            <consortium name="RefSeq"/>
        </authorList>
    </citation>
    <scope>IDENTIFICATION</scope>
</reference>
<feature type="compositionally biased region" description="Acidic residues" evidence="6">
    <location>
        <begin position="300"/>
        <end position="317"/>
    </location>
</feature>
<evidence type="ECO:0000256" key="5">
    <source>
        <dbReference type="ARBA" id="ARBA00023242"/>
    </source>
</evidence>
<dbReference type="InParanoid" id="A0A6P7ND30"/>
<evidence type="ECO:0000256" key="4">
    <source>
        <dbReference type="ARBA" id="ARBA00022833"/>
    </source>
</evidence>
<gene>
    <name evidence="9" type="primary">ciz1b</name>
</gene>
<dbReference type="InterPro" id="IPR003604">
    <property type="entry name" value="Matrin/U1-like-C_Znf_C2H2"/>
</dbReference>
<feature type="domain" description="Matrin-type" evidence="7">
    <location>
        <begin position="351"/>
        <end position="382"/>
    </location>
</feature>
<dbReference type="Gene3D" id="3.30.160.60">
    <property type="entry name" value="Classic Zinc Finger"/>
    <property type="match status" value="2"/>
</dbReference>
<keyword evidence="5" id="KW-0539">Nucleus</keyword>
<feature type="compositionally biased region" description="Acidic residues" evidence="6">
    <location>
        <begin position="115"/>
        <end position="128"/>
    </location>
</feature>
<dbReference type="InterPro" id="IPR000690">
    <property type="entry name" value="Matrin/U1-C_Znf_C2H2"/>
</dbReference>
<dbReference type="PROSITE" id="PS50171">
    <property type="entry name" value="ZF_MATRIN"/>
    <property type="match status" value="1"/>
</dbReference>
<evidence type="ECO:0000256" key="6">
    <source>
        <dbReference type="SAM" id="MobiDB-lite"/>
    </source>
</evidence>
<dbReference type="CTD" id="406846"/>
<feature type="compositionally biased region" description="Basic and acidic residues" evidence="6">
    <location>
        <begin position="384"/>
        <end position="394"/>
    </location>
</feature>
<feature type="region of interest" description="Disordered" evidence="6">
    <location>
        <begin position="31"/>
        <end position="93"/>
    </location>
</feature>
<evidence type="ECO:0000259" key="7">
    <source>
        <dbReference type="PROSITE" id="PS50171"/>
    </source>
</evidence>
<comment type="subcellular location">
    <subcellularLocation>
        <location evidence="1">Nucleus</location>
    </subcellularLocation>
</comment>
<dbReference type="InterPro" id="IPR022755">
    <property type="entry name" value="Znf_C2H2_jaz"/>
</dbReference>
<evidence type="ECO:0000256" key="2">
    <source>
        <dbReference type="ARBA" id="ARBA00022723"/>
    </source>
</evidence>
<accession>A0A6P7ND30</accession>
<keyword evidence="3" id="KW-0863">Zinc-finger</keyword>
<dbReference type="PANTHER" id="PTHR15491">
    <property type="match status" value="1"/>
</dbReference>
<keyword evidence="8" id="KW-1185">Reference proteome</keyword>
<dbReference type="AlphaFoldDB" id="A0A6P7ND30"/>
<dbReference type="GeneID" id="114861943"/>
<dbReference type="GO" id="GO:0003676">
    <property type="term" value="F:nucleic acid binding"/>
    <property type="evidence" value="ECO:0007669"/>
    <property type="project" value="InterPro"/>
</dbReference>
<dbReference type="GO" id="GO:0005634">
    <property type="term" value="C:nucleus"/>
    <property type="evidence" value="ECO:0007669"/>
    <property type="project" value="UniProtKB-SubCell"/>
</dbReference>
<dbReference type="InterPro" id="IPR056345">
    <property type="entry name" value="Znf-C2H2_CIZ1"/>
</dbReference>
<dbReference type="Proteomes" id="UP000515150">
    <property type="component" value="Chromosome 9"/>
</dbReference>
<dbReference type="OrthoDB" id="6378952at2759"/>
<evidence type="ECO:0000256" key="1">
    <source>
        <dbReference type="ARBA" id="ARBA00004123"/>
    </source>
</evidence>
<name>A0A6P7ND30_BETSP</name>
<dbReference type="SUPFAM" id="SSF57667">
    <property type="entry name" value="beta-beta-alpha zinc fingers"/>
    <property type="match status" value="2"/>
</dbReference>
<proteinExistence type="predicted"/>
<keyword evidence="2" id="KW-0479">Metal-binding</keyword>
<dbReference type="GO" id="GO:0008270">
    <property type="term" value="F:zinc ion binding"/>
    <property type="evidence" value="ECO:0007669"/>
    <property type="project" value="UniProtKB-KW"/>
</dbReference>
<evidence type="ECO:0000256" key="3">
    <source>
        <dbReference type="ARBA" id="ARBA00022771"/>
    </source>
</evidence>
<dbReference type="Pfam" id="PF23330">
    <property type="entry name" value="zf-C2H2_14"/>
    <property type="match status" value="1"/>
</dbReference>
<feature type="region of interest" description="Disordered" evidence="6">
    <location>
        <begin position="382"/>
        <end position="402"/>
    </location>
</feature>
<sequence length="402" mass="45973">MVKQKRRTDRCFLPAEGNGVAPVQFPVCVARRRQPPPPQSSRKNRTCSLTRGADVQLYNNSSSSTTTEEERRRRHPEQQGRHSGETEPKTIRLHRCKEGAALISGEEFQGSCDPAGDDDQQDTTEQSEDSIAAEVQSVGSLKVTIQQRGESREFGRTDRTADRQAGLHCHVCDLTCRSLQLFQVHMLGSEHLKKLQEVTQSICTNAYRLQDRGHHATTQRWCDSCQTHFSGCVITHRRTEQHKMCKQLSRPFCLVCKRHFRTPRKFVEHMKSAEHKQQVRLDEAQDDELITVDAVGCFEGEEEEEEEADVADEEDEENKMLKATASEEAVGEEYDPYQTYGSAFVVPVSGFLCRLCNKFFYGEMTARYTHCRTRAHYMNMQRHTNTDPEGRTRPVPEALTWS</sequence>
<protein>
    <submittedName>
        <fullName evidence="9">Cdkn1a interacting zinc finger protein 1b isoform X1</fullName>
    </submittedName>
</protein>
<dbReference type="SMART" id="SM00451">
    <property type="entry name" value="ZnF_U1"/>
    <property type="match status" value="3"/>
</dbReference>
<evidence type="ECO:0000313" key="8">
    <source>
        <dbReference type="Proteomes" id="UP000515150"/>
    </source>
</evidence>
<feature type="compositionally biased region" description="Basic and acidic residues" evidence="6">
    <location>
        <begin position="68"/>
        <end position="90"/>
    </location>
</feature>
<feature type="region of interest" description="Disordered" evidence="6">
    <location>
        <begin position="107"/>
        <end position="129"/>
    </location>
</feature>
<organism evidence="8 9">
    <name type="scientific">Betta splendens</name>
    <name type="common">Siamese fighting fish</name>
    <dbReference type="NCBI Taxonomy" id="158456"/>
    <lineage>
        <taxon>Eukaryota</taxon>
        <taxon>Metazoa</taxon>
        <taxon>Chordata</taxon>
        <taxon>Craniata</taxon>
        <taxon>Vertebrata</taxon>
        <taxon>Euteleostomi</taxon>
        <taxon>Actinopterygii</taxon>
        <taxon>Neopterygii</taxon>
        <taxon>Teleostei</taxon>
        <taxon>Neoteleostei</taxon>
        <taxon>Acanthomorphata</taxon>
        <taxon>Anabantaria</taxon>
        <taxon>Anabantiformes</taxon>
        <taxon>Anabantoidei</taxon>
        <taxon>Osphronemidae</taxon>
        <taxon>Betta</taxon>
    </lineage>
</organism>
<feature type="region of interest" description="Disordered" evidence="6">
    <location>
        <begin position="300"/>
        <end position="319"/>
    </location>
</feature>